<dbReference type="PANTHER" id="PTHR48070">
    <property type="entry name" value="ESTERASE OVCA2"/>
    <property type="match status" value="1"/>
</dbReference>
<sequence length="213" mass="24090">MPPKILCLHGSGTSAAIFRIQAIRLSRILQAHFELVYVDGFIDTPPGPGVLPFFEGMEPYKRWLTDKDGHEERPWPDLDKLVELFNRNGPFVGIIAFSQGAKAATHLIRWLEQRGQQLDFAALFGGTVPFRLKVGTEEWAELIKPTIITRSIHVIGDDDPWRSESEALMEHYDKPSRSLIRFKGGHHMPVDPDINEKLAKLIIASHAESNDYP</sequence>
<feature type="domain" description="Serine hydrolase" evidence="3">
    <location>
        <begin position="3"/>
        <end position="195"/>
    </location>
</feature>
<comment type="caution">
    <text evidence="4">The sequence shown here is derived from an EMBL/GenBank/DDBJ whole genome shotgun (WGS) entry which is preliminary data.</text>
</comment>
<evidence type="ECO:0000259" key="3">
    <source>
        <dbReference type="Pfam" id="PF03959"/>
    </source>
</evidence>
<dbReference type="Pfam" id="PF03959">
    <property type="entry name" value="FSH1"/>
    <property type="match status" value="1"/>
</dbReference>
<dbReference type="PANTHER" id="PTHR48070:SF3">
    <property type="entry name" value="ESTERASE DBAE-RELATED"/>
    <property type="match status" value="1"/>
</dbReference>
<evidence type="ECO:0000256" key="2">
    <source>
        <dbReference type="ARBA" id="ARBA00022801"/>
    </source>
</evidence>
<dbReference type="GO" id="GO:0005737">
    <property type="term" value="C:cytoplasm"/>
    <property type="evidence" value="ECO:0007669"/>
    <property type="project" value="TreeGrafter"/>
</dbReference>
<name>A0A439D9G3_9PEZI</name>
<dbReference type="InterPro" id="IPR050593">
    <property type="entry name" value="LovG"/>
</dbReference>
<evidence type="ECO:0000313" key="4">
    <source>
        <dbReference type="EMBL" id="RWA11051.1"/>
    </source>
</evidence>
<dbReference type="GO" id="GO:0044550">
    <property type="term" value="P:secondary metabolite biosynthetic process"/>
    <property type="evidence" value="ECO:0007669"/>
    <property type="project" value="TreeGrafter"/>
</dbReference>
<dbReference type="Gene3D" id="3.40.50.1820">
    <property type="entry name" value="alpha/beta hydrolase"/>
    <property type="match status" value="1"/>
</dbReference>
<reference evidence="4 5" key="1">
    <citation type="submission" date="2018-12" db="EMBL/GenBank/DDBJ databases">
        <title>Draft genome sequence of Xylaria grammica IHI A82.</title>
        <authorList>
            <person name="Buettner E."/>
            <person name="Kellner H."/>
        </authorList>
    </citation>
    <scope>NUCLEOTIDE SEQUENCE [LARGE SCALE GENOMIC DNA]</scope>
    <source>
        <strain evidence="4 5">IHI A82</strain>
    </source>
</reference>
<dbReference type="SUPFAM" id="SSF53474">
    <property type="entry name" value="alpha/beta-Hydrolases"/>
    <property type="match status" value="1"/>
</dbReference>
<proteinExistence type="inferred from homology"/>
<accession>A0A439D9G3</accession>
<dbReference type="EMBL" id="RYZI01000092">
    <property type="protein sequence ID" value="RWA11051.1"/>
    <property type="molecule type" value="Genomic_DNA"/>
</dbReference>
<dbReference type="STRING" id="363999.A0A439D9G3"/>
<dbReference type="AlphaFoldDB" id="A0A439D9G3"/>
<keyword evidence="2" id="KW-0378">Hydrolase</keyword>
<keyword evidence="5" id="KW-1185">Reference proteome</keyword>
<evidence type="ECO:0000256" key="1">
    <source>
        <dbReference type="ARBA" id="ARBA00005863"/>
    </source>
</evidence>
<dbReference type="GO" id="GO:0005634">
    <property type="term" value="C:nucleus"/>
    <property type="evidence" value="ECO:0007669"/>
    <property type="project" value="TreeGrafter"/>
</dbReference>
<dbReference type="GO" id="GO:0016787">
    <property type="term" value="F:hydrolase activity"/>
    <property type="evidence" value="ECO:0007669"/>
    <property type="project" value="UniProtKB-KW"/>
</dbReference>
<evidence type="ECO:0000313" key="5">
    <source>
        <dbReference type="Proteomes" id="UP000286045"/>
    </source>
</evidence>
<protein>
    <recommendedName>
        <fullName evidence="3">Serine hydrolase domain-containing protein</fullName>
    </recommendedName>
</protein>
<dbReference type="InterPro" id="IPR005645">
    <property type="entry name" value="FSH-like_dom"/>
</dbReference>
<dbReference type="Proteomes" id="UP000286045">
    <property type="component" value="Unassembled WGS sequence"/>
</dbReference>
<organism evidence="4 5">
    <name type="scientific">Xylaria grammica</name>
    <dbReference type="NCBI Taxonomy" id="363999"/>
    <lineage>
        <taxon>Eukaryota</taxon>
        <taxon>Fungi</taxon>
        <taxon>Dikarya</taxon>
        <taxon>Ascomycota</taxon>
        <taxon>Pezizomycotina</taxon>
        <taxon>Sordariomycetes</taxon>
        <taxon>Xylariomycetidae</taxon>
        <taxon>Xylariales</taxon>
        <taxon>Xylariaceae</taxon>
        <taxon>Xylaria</taxon>
    </lineage>
</organism>
<dbReference type="InterPro" id="IPR029058">
    <property type="entry name" value="AB_hydrolase_fold"/>
</dbReference>
<gene>
    <name evidence="4" type="ORF">EKO27_g4047</name>
</gene>
<comment type="similarity">
    <text evidence="1">Belongs to the LovG family.</text>
</comment>